<dbReference type="RefSeq" id="YP_009965199.1">
    <property type="nucleotide sequence ID" value="NC_051739.1"/>
</dbReference>
<dbReference type="Proteomes" id="UP000320930">
    <property type="component" value="Segment"/>
</dbReference>
<dbReference type="EMBL" id="MN096355">
    <property type="protein sequence ID" value="QDK01179.1"/>
    <property type="molecule type" value="Genomic_DNA"/>
</dbReference>
<sequence>MISTADALDVMAIVAACHPRTAPRMDDEEAAIATATVWAEIFNSNGLDLDDLAEGVKHRAATEPNAPEPADIVAAARAVRRNRNEREGRAEREARQAELDAIKPAPEPAVALPGFIGGQVTNRTPRFEAAEQALQECYGRDQCRAALAEYFAAKREALGMTKARKRNRQESQQ</sequence>
<protein>
    <recommendedName>
        <fullName evidence="4">DnaC-like helicase loader</fullName>
    </recommendedName>
</protein>
<feature type="region of interest" description="Disordered" evidence="1">
    <location>
        <begin position="80"/>
        <end position="104"/>
    </location>
</feature>
<name>A0A514TWV4_9CAUD</name>
<evidence type="ECO:0000313" key="3">
    <source>
        <dbReference type="Proteomes" id="UP000320930"/>
    </source>
</evidence>
<reference evidence="2 3" key="1">
    <citation type="submission" date="2019-06" db="EMBL/GenBank/DDBJ databases">
        <authorList>
            <person name="English H.B."/>
            <person name="Hanline L.C."/>
            <person name="Salsman M.A."/>
            <person name="Wilgus G.V."/>
            <person name="Purks T."/>
            <person name="Korey C.A."/>
            <person name="Delesalle V.A."/>
            <person name="Garlena R.A."/>
            <person name="Russell D.A."/>
            <person name="Pope W.H."/>
            <person name="Jacobs-Sera D."/>
            <person name="Hatfull G.F."/>
        </authorList>
    </citation>
    <scope>NUCLEOTIDE SEQUENCE [LARGE SCALE GENOMIC DNA]</scope>
</reference>
<proteinExistence type="predicted"/>
<evidence type="ECO:0000256" key="1">
    <source>
        <dbReference type="SAM" id="MobiDB-lite"/>
    </source>
</evidence>
<accession>A0A514TWV4</accession>
<organism evidence="2 3">
    <name type="scientific">Mycobacterium phage Purky</name>
    <dbReference type="NCBI Taxonomy" id="2593351"/>
    <lineage>
        <taxon>Viruses</taxon>
        <taxon>Duplodnaviria</taxon>
        <taxon>Heunggongvirae</taxon>
        <taxon>Uroviricota</taxon>
        <taxon>Caudoviricetes</taxon>
        <taxon>Pclasvirinae</taxon>
        <taxon>Purkyvirus</taxon>
        <taxon>Purkyvirus purky</taxon>
    </lineage>
</organism>
<feature type="compositionally biased region" description="Basic and acidic residues" evidence="1">
    <location>
        <begin position="82"/>
        <end position="101"/>
    </location>
</feature>
<dbReference type="GeneID" id="60336920"/>
<dbReference type="KEGG" id="vg:60336920"/>
<evidence type="ECO:0000313" key="2">
    <source>
        <dbReference type="EMBL" id="QDK01179.1"/>
    </source>
</evidence>
<evidence type="ECO:0008006" key="4">
    <source>
        <dbReference type="Google" id="ProtNLM"/>
    </source>
</evidence>
<gene>
    <name evidence="2" type="primary">75</name>
    <name evidence="2" type="ORF">SEA_PURKY_76</name>
</gene>
<keyword evidence="3" id="KW-1185">Reference proteome</keyword>